<evidence type="ECO:0000256" key="1">
    <source>
        <dbReference type="ARBA" id="ARBA00022729"/>
    </source>
</evidence>
<feature type="chain" id="PRO_5047196072" evidence="2">
    <location>
        <begin position="25"/>
        <end position="713"/>
    </location>
</feature>
<evidence type="ECO:0000313" key="3">
    <source>
        <dbReference type="EMBL" id="WSC14379.1"/>
    </source>
</evidence>
<evidence type="ECO:0000256" key="2">
    <source>
        <dbReference type="SAM" id="SignalP"/>
    </source>
</evidence>
<accession>A0ABZ1G3B5</accession>
<dbReference type="InterPro" id="IPR013517">
    <property type="entry name" value="FG-GAP"/>
</dbReference>
<dbReference type="Pfam" id="PF13517">
    <property type="entry name" value="FG-GAP_3"/>
    <property type="match status" value="1"/>
</dbReference>
<name>A0ABZ1G3B5_9ACTN</name>
<organism evidence="3 4">
    <name type="scientific">Streptomyces brevispora</name>
    <dbReference type="NCBI Taxonomy" id="887462"/>
    <lineage>
        <taxon>Bacteria</taxon>
        <taxon>Bacillati</taxon>
        <taxon>Actinomycetota</taxon>
        <taxon>Actinomycetes</taxon>
        <taxon>Kitasatosporales</taxon>
        <taxon>Streptomycetaceae</taxon>
        <taxon>Streptomyces</taxon>
    </lineage>
</organism>
<dbReference type="InterPro" id="IPR028994">
    <property type="entry name" value="Integrin_alpha_N"/>
</dbReference>
<dbReference type="SUPFAM" id="SSF69318">
    <property type="entry name" value="Integrin alpha N-terminal domain"/>
    <property type="match status" value="1"/>
</dbReference>
<dbReference type="Gene3D" id="2.130.10.130">
    <property type="entry name" value="Integrin alpha, N-terminal"/>
    <property type="match status" value="1"/>
</dbReference>
<dbReference type="PANTHER" id="PTHR44103">
    <property type="entry name" value="PROPROTEIN CONVERTASE P"/>
    <property type="match status" value="1"/>
</dbReference>
<evidence type="ECO:0000313" key="4">
    <source>
        <dbReference type="Proteomes" id="UP001330827"/>
    </source>
</evidence>
<sequence>MTAFIRGRAALVGAVVGATVVATAVVPATAAPAGAPATVTTNGVRGLDFAGGRLVTAERSAGGDAMVYERRVSADGVTVGARESRSHAGPFANGAHFRTVPCDMGSCVELVASGHGDYGVVFVDGDDAGTESVQFWGPGSSYHGGDVHYPAGTAKIVDLTARATVVNGGSPVKQRVDMYPSYYANAAPIVRTPTAASVWGTSLWAATSATGALTATDIDKNKVVETAATGAPCVIKEVRAVGRWVYWNCGTTGAAGVYDRTAKKSITVPSGPALVGDGYLVRHDRTAGKLLLTDFHTGKAATPRVMADLPAGKTADQRRLTWAVDKFGGDIAYVDAANSVHIVPSGVPAQPLAKIASDVGDTSIDIKGVNGLDAWLSTWQFNKPVTWTYTVKDWTGRTVRTLKGAGSGTEADVAWDGRTDAGGYTGNGLHAWTLKATAEDGSGTYTTSGTIGVGGGRAGFHDQGRYSIGDLVTLNSSGGLTVQFGQTPGSFDGKKSGSGWPAGTLAVPFADTGSDRCSELLVRMPGGELRQYAGRCGNSGYTPGSSHTVIGAGWQQYDVLTSPGDLNGDGRADLVARQTSTGEMYFYAGLAGGKFAPKARIFTNWKTYAQITGVGDITGDGRPDLLGHDRDGGLWRYDGLGNGSFAPRVKVFSDWGRSYNSMVGVGDLNGDGRNDIVVRDSAGKLFRNNGNGKGSFGARTQIATGWQTYKGIF</sequence>
<dbReference type="Proteomes" id="UP001330827">
    <property type="component" value="Chromosome"/>
</dbReference>
<dbReference type="PANTHER" id="PTHR44103:SF1">
    <property type="entry name" value="PROPROTEIN CONVERTASE P"/>
    <property type="match status" value="1"/>
</dbReference>
<keyword evidence="1 2" id="KW-0732">Signal</keyword>
<dbReference type="RefSeq" id="WP_326592888.1">
    <property type="nucleotide sequence ID" value="NZ_CP109114.1"/>
</dbReference>
<reference evidence="3 4" key="1">
    <citation type="submission" date="2022-10" db="EMBL/GenBank/DDBJ databases">
        <title>The complete genomes of actinobacterial strains from the NBC collection.</title>
        <authorList>
            <person name="Joergensen T.S."/>
            <person name="Alvarez Arevalo M."/>
            <person name="Sterndorff E.B."/>
            <person name="Faurdal D."/>
            <person name="Vuksanovic O."/>
            <person name="Mourched A.-S."/>
            <person name="Charusanti P."/>
            <person name="Shaw S."/>
            <person name="Blin K."/>
            <person name="Weber T."/>
        </authorList>
    </citation>
    <scope>NUCLEOTIDE SEQUENCE [LARGE SCALE GENOMIC DNA]</scope>
    <source>
        <strain evidence="3 4">NBC 01769</strain>
    </source>
</reference>
<keyword evidence="4" id="KW-1185">Reference proteome</keyword>
<dbReference type="Gene3D" id="2.60.40.4070">
    <property type="match status" value="1"/>
</dbReference>
<feature type="signal peptide" evidence="2">
    <location>
        <begin position="1"/>
        <end position="24"/>
    </location>
</feature>
<proteinExistence type="predicted"/>
<protein>
    <submittedName>
        <fullName evidence="3">VCBS repeat-containing protein</fullName>
    </submittedName>
</protein>
<dbReference type="EMBL" id="CP109114">
    <property type="protein sequence ID" value="WSC14379.1"/>
    <property type="molecule type" value="Genomic_DNA"/>
</dbReference>
<gene>
    <name evidence="3" type="ORF">OIE64_17020</name>
</gene>